<organism evidence="2">
    <name type="scientific">Attheya septentrionalis</name>
    <dbReference type="NCBI Taxonomy" id="420275"/>
    <lineage>
        <taxon>Eukaryota</taxon>
        <taxon>Sar</taxon>
        <taxon>Stramenopiles</taxon>
        <taxon>Ochrophyta</taxon>
        <taxon>Bacillariophyta</taxon>
        <taxon>Coscinodiscophyceae</taxon>
        <taxon>Chaetocerotophycidae</taxon>
        <taxon>Chaetocerotales</taxon>
        <taxon>Attheyaceae</taxon>
        <taxon>Attheya</taxon>
    </lineage>
</organism>
<keyword evidence="1" id="KW-1133">Transmembrane helix</keyword>
<reference evidence="2" key="1">
    <citation type="submission" date="2021-01" db="EMBL/GenBank/DDBJ databases">
        <authorList>
            <person name="Corre E."/>
            <person name="Pelletier E."/>
            <person name="Niang G."/>
            <person name="Scheremetjew M."/>
            <person name="Finn R."/>
            <person name="Kale V."/>
            <person name="Holt S."/>
            <person name="Cochrane G."/>
            <person name="Meng A."/>
            <person name="Brown T."/>
            <person name="Cohen L."/>
        </authorList>
    </citation>
    <scope>NUCLEOTIDE SEQUENCE</scope>
    <source>
        <strain evidence="2">CCMP2084</strain>
    </source>
</reference>
<accession>A0A7S2UAL6</accession>
<protein>
    <submittedName>
        <fullName evidence="2">Uncharacterized protein</fullName>
    </submittedName>
</protein>
<keyword evidence="1" id="KW-0812">Transmembrane</keyword>
<proteinExistence type="predicted"/>
<feature type="transmembrane region" description="Helical" evidence="1">
    <location>
        <begin position="181"/>
        <end position="199"/>
    </location>
</feature>
<keyword evidence="1" id="KW-0472">Membrane</keyword>
<dbReference type="EMBL" id="HBHQ01005421">
    <property type="protein sequence ID" value="CAD9811799.1"/>
    <property type="molecule type" value="Transcribed_RNA"/>
</dbReference>
<name>A0A7S2UAL6_9STRA</name>
<evidence type="ECO:0000313" key="2">
    <source>
        <dbReference type="EMBL" id="CAD9811799.1"/>
    </source>
</evidence>
<dbReference type="AlphaFoldDB" id="A0A7S2UAL6"/>
<sequence length="206" mass="21531">MATRAAPRSMQATLRTLSAETKQITLETTSQFASSTKPSFSAPYEASFSSAAARHRAALQQARIDAKQQTNSGTFQLAETSATAVHRSESAVTLPGGRIARVPRAASSVPGGSEAFAMSATAQFRRDRMAARNLHGEPSGGTINPSLLTIPIATPHSEQAAGRVLLRGATVKQTPSTSHSLSYGILASTSIVGAGYVYYNGLVILP</sequence>
<gene>
    <name evidence="2" type="ORF">ASEP1449_LOCUS3624</name>
</gene>
<evidence type="ECO:0000256" key="1">
    <source>
        <dbReference type="SAM" id="Phobius"/>
    </source>
</evidence>